<dbReference type="InParanoid" id="D8SSQ2"/>
<dbReference type="Proteomes" id="UP000001514">
    <property type="component" value="Unassembled WGS sequence"/>
</dbReference>
<feature type="transmembrane region" description="Helical" evidence="7">
    <location>
        <begin position="589"/>
        <end position="616"/>
    </location>
</feature>
<name>D8SSQ2_SELML</name>
<dbReference type="FunFam" id="2.60.40.150:FF:000090">
    <property type="entry name" value="C2 domain-containing protein"/>
    <property type="match status" value="1"/>
</dbReference>
<keyword evidence="5 7" id="KW-1133">Transmembrane helix</keyword>
<dbReference type="Gramene" id="EFJ10173">
    <property type="protein sequence ID" value="EFJ10173"/>
    <property type="gene ID" value="SELMODRAFT_184030"/>
</dbReference>
<evidence type="ECO:0000256" key="5">
    <source>
        <dbReference type="ARBA" id="ARBA00022989"/>
    </source>
</evidence>
<dbReference type="EMBL" id="GL377655">
    <property type="protein sequence ID" value="EFJ10173.1"/>
    <property type="molecule type" value="Genomic_DNA"/>
</dbReference>
<organism evidence="11">
    <name type="scientific">Selaginella moellendorffii</name>
    <name type="common">Spikemoss</name>
    <dbReference type="NCBI Taxonomy" id="88036"/>
    <lineage>
        <taxon>Eukaryota</taxon>
        <taxon>Viridiplantae</taxon>
        <taxon>Streptophyta</taxon>
        <taxon>Embryophyta</taxon>
        <taxon>Tracheophyta</taxon>
        <taxon>Lycopodiopsida</taxon>
        <taxon>Selaginellales</taxon>
        <taxon>Selaginellaceae</taxon>
        <taxon>Selaginella</taxon>
    </lineage>
</organism>
<dbReference type="SUPFAM" id="SSF49562">
    <property type="entry name" value="C2 domain (Calcium/lipid-binding domain, CaLB)"/>
    <property type="match status" value="3"/>
</dbReference>
<dbReference type="Gene3D" id="2.60.40.150">
    <property type="entry name" value="C2 domain"/>
    <property type="match status" value="3"/>
</dbReference>
<keyword evidence="6 7" id="KW-0472">Membrane</keyword>
<dbReference type="OMA" id="DCGPTLE"/>
<dbReference type="InterPro" id="IPR047259">
    <property type="entry name" value="QUIRKY-like"/>
</dbReference>
<feature type="domain" description="C2" evidence="8">
    <location>
        <begin position="176"/>
        <end position="298"/>
    </location>
</feature>
<dbReference type="OrthoDB" id="67700at2759"/>
<dbReference type="FunCoup" id="D8SSQ2">
    <property type="interactions" value="1802"/>
</dbReference>
<dbReference type="Pfam" id="PF00168">
    <property type="entry name" value="C2"/>
    <property type="match status" value="3"/>
</dbReference>
<gene>
    <name evidence="10" type="ORF">SELMODRAFT_123924</name>
    <name evidence="9" type="ORF">SELMODRAFT_184030</name>
</gene>
<comment type="subcellular location">
    <subcellularLocation>
        <location evidence="1">Membrane</location>
        <topology evidence="1">Multi-pass membrane protein</topology>
    </subcellularLocation>
</comment>
<dbReference type="InterPro" id="IPR047257">
    <property type="entry name" value="C2B_MCTP_PRT_plant"/>
</dbReference>
<dbReference type="PRINTS" id="PR00360">
    <property type="entry name" value="C2DOMAIN"/>
</dbReference>
<dbReference type="InterPro" id="IPR047258">
    <property type="entry name" value="C2C_MCTP_PRT_plant"/>
</dbReference>
<evidence type="ECO:0000259" key="8">
    <source>
        <dbReference type="PROSITE" id="PS50004"/>
    </source>
</evidence>
<feature type="transmembrane region" description="Helical" evidence="7">
    <location>
        <begin position="703"/>
        <end position="733"/>
    </location>
</feature>
<dbReference type="KEGG" id="smo:SELMODRAFT_123924"/>
<dbReference type="InterPro" id="IPR000008">
    <property type="entry name" value="C2_dom"/>
</dbReference>
<dbReference type="AlphaFoldDB" id="D8SSQ2"/>
<dbReference type="eggNOG" id="ENOG502R77N">
    <property type="taxonomic scope" value="Eukaryota"/>
</dbReference>
<keyword evidence="4" id="KW-0677">Repeat</keyword>
<evidence type="ECO:0000256" key="7">
    <source>
        <dbReference type="SAM" id="Phobius"/>
    </source>
</evidence>
<evidence type="ECO:0000313" key="9">
    <source>
        <dbReference type="EMBL" id="EFJ10173.1"/>
    </source>
</evidence>
<keyword evidence="3 7" id="KW-0812">Transmembrane</keyword>
<proteinExistence type="inferred from homology"/>
<protein>
    <recommendedName>
        <fullName evidence="8">C2 domain-containing protein</fullName>
    </recommendedName>
</protein>
<dbReference type="CDD" id="cd08378">
    <property type="entry name" value="C2B_MCTP_PRT_plant"/>
    <property type="match status" value="1"/>
</dbReference>
<evidence type="ECO:0000256" key="3">
    <source>
        <dbReference type="ARBA" id="ARBA00022692"/>
    </source>
</evidence>
<keyword evidence="11" id="KW-1185">Reference proteome</keyword>
<dbReference type="PROSITE" id="PS50004">
    <property type="entry name" value="C2"/>
    <property type="match status" value="3"/>
</dbReference>
<dbReference type="SMART" id="SM00239">
    <property type="entry name" value="C2"/>
    <property type="match status" value="3"/>
</dbReference>
<evidence type="ECO:0000256" key="6">
    <source>
        <dbReference type="ARBA" id="ARBA00023136"/>
    </source>
</evidence>
<feature type="domain" description="C2" evidence="8">
    <location>
        <begin position="18"/>
        <end position="138"/>
    </location>
</feature>
<accession>D8SSQ2</accession>
<dbReference type="HOGENOM" id="CLU_003762_4_0_1"/>
<dbReference type="InterPro" id="IPR047255">
    <property type="entry name" value="C2D_MCTP_PRT_plant"/>
</dbReference>
<dbReference type="KEGG" id="smo:SELMODRAFT_184030"/>
<dbReference type="FunFam" id="2.60.40.150:FF:000119">
    <property type="entry name" value="C2 domain-containing protein"/>
    <property type="match status" value="1"/>
</dbReference>
<dbReference type="PANTHER" id="PTHR31425:SF50">
    <property type="entry name" value="FT-INTERACTING PROTEIN 3-RELATED"/>
    <property type="match status" value="1"/>
</dbReference>
<dbReference type="InterPro" id="IPR013583">
    <property type="entry name" value="MCTP_C"/>
</dbReference>
<comment type="similarity">
    <text evidence="2">Belongs to the MCTP family.</text>
</comment>
<evidence type="ECO:0000313" key="10">
    <source>
        <dbReference type="EMBL" id="EFJ12617.1"/>
    </source>
</evidence>
<reference evidence="10 11" key="1">
    <citation type="journal article" date="2011" name="Science">
        <title>The Selaginella genome identifies genetic changes associated with the evolution of vascular plants.</title>
        <authorList>
            <person name="Banks J.A."/>
            <person name="Nishiyama T."/>
            <person name="Hasebe M."/>
            <person name="Bowman J.L."/>
            <person name="Gribskov M."/>
            <person name="dePamphilis C."/>
            <person name="Albert V.A."/>
            <person name="Aono N."/>
            <person name="Aoyama T."/>
            <person name="Ambrose B.A."/>
            <person name="Ashton N.W."/>
            <person name="Axtell M.J."/>
            <person name="Barker E."/>
            <person name="Barker M.S."/>
            <person name="Bennetzen J.L."/>
            <person name="Bonawitz N.D."/>
            <person name="Chapple C."/>
            <person name="Cheng C."/>
            <person name="Correa L.G."/>
            <person name="Dacre M."/>
            <person name="DeBarry J."/>
            <person name="Dreyer I."/>
            <person name="Elias M."/>
            <person name="Engstrom E.M."/>
            <person name="Estelle M."/>
            <person name="Feng L."/>
            <person name="Finet C."/>
            <person name="Floyd S.K."/>
            <person name="Frommer W.B."/>
            <person name="Fujita T."/>
            <person name="Gramzow L."/>
            <person name="Gutensohn M."/>
            <person name="Harholt J."/>
            <person name="Hattori M."/>
            <person name="Heyl A."/>
            <person name="Hirai T."/>
            <person name="Hiwatashi Y."/>
            <person name="Ishikawa M."/>
            <person name="Iwata M."/>
            <person name="Karol K.G."/>
            <person name="Koehler B."/>
            <person name="Kolukisaoglu U."/>
            <person name="Kubo M."/>
            <person name="Kurata T."/>
            <person name="Lalonde S."/>
            <person name="Li K."/>
            <person name="Li Y."/>
            <person name="Litt A."/>
            <person name="Lyons E."/>
            <person name="Manning G."/>
            <person name="Maruyama T."/>
            <person name="Michael T.P."/>
            <person name="Mikami K."/>
            <person name="Miyazaki S."/>
            <person name="Morinaga S."/>
            <person name="Murata T."/>
            <person name="Mueller-Roeber B."/>
            <person name="Nelson D.R."/>
            <person name="Obara M."/>
            <person name="Oguri Y."/>
            <person name="Olmstead R.G."/>
            <person name="Onodera N."/>
            <person name="Petersen B.L."/>
            <person name="Pils B."/>
            <person name="Prigge M."/>
            <person name="Rensing S.A."/>
            <person name="Riano-Pachon D.M."/>
            <person name="Roberts A.W."/>
            <person name="Sato Y."/>
            <person name="Scheller H.V."/>
            <person name="Schulz B."/>
            <person name="Schulz C."/>
            <person name="Shakirov E.V."/>
            <person name="Shibagaki N."/>
            <person name="Shinohara N."/>
            <person name="Shippen D.E."/>
            <person name="Soerensen I."/>
            <person name="Sotooka R."/>
            <person name="Sugimoto N."/>
            <person name="Sugita M."/>
            <person name="Sumikawa N."/>
            <person name="Tanurdzic M."/>
            <person name="Theissen G."/>
            <person name="Ulvskov P."/>
            <person name="Wakazuki S."/>
            <person name="Weng J.K."/>
            <person name="Willats W.W."/>
            <person name="Wipf D."/>
            <person name="Wolf P.G."/>
            <person name="Yang L."/>
            <person name="Zimmer A.D."/>
            <person name="Zhu Q."/>
            <person name="Mitros T."/>
            <person name="Hellsten U."/>
            <person name="Loque D."/>
            <person name="Otillar R."/>
            <person name="Salamov A."/>
            <person name="Schmutz J."/>
            <person name="Shapiro H."/>
            <person name="Lindquist E."/>
            <person name="Lucas S."/>
            <person name="Rokhsar D."/>
            <person name="Grigoriev I.V."/>
        </authorList>
    </citation>
    <scope>NUCLEOTIDE SEQUENCE [LARGE SCALE GENOMIC DNA]</scope>
</reference>
<evidence type="ECO:0000313" key="11">
    <source>
        <dbReference type="Proteomes" id="UP000001514"/>
    </source>
</evidence>
<dbReference type="Gramene" id="EFJ12617">
    <property type="protein sequence ID" value="EFJ12617"/>
    <property type="gene ID" value="SELMODRAFT_123924"/>
</dbReference>
<evidence type="ECO:0000256" key="4">
    <source>
        <dbReference type="ARBA" id="ARBA00022737"/>
    </source>
</evidence>
<dbReference type="InterPro" id="IPR035892">
    <property type="entry name" value="C2_domain_sf"/>
</dbReference>
<feature type="domain" description="C2" evidence="8">
    <location>
        <begin position="331"/>
        <end position="459"/>
    </location>
</feature>
<dbReference type="Pfam" id="PF08372">
    <property type="entry name" value="PRT_C"/>
    <property type="match status" value="1"/>
</dbReference>
<dbReference type="CDD" id="cd08379">
    <property type="entry name" value="C2D_MCTP_PRT_plant"/>
    <property type="match status" value="1"/>
</dbReference>
<dbReference type="CDD" id="cd04019">
    <property type="entry name" value="C2C_MCTP_PRT_plant"/>
    <property type="match status" value="1"/>
</dbReference>
<dbReference type="PANTHER" id="PTHR31425">
    <property type="entry name" value="PHOSPHORIBOSYLANTHRANILATE TRANSFERASE ISOFORM 1"/>
    <property type="match status" value="1"/>
</dbReference>
<evidence type="ECO:0000256" key="2">
    <source>
        <dbReference type="ARBA" id="ARBA00007923"/>
    </source>
</evidence>
<evidence type="ECO:0000256" key="1">
    <source>
        <dbReference type="ARBA" id="ARBA00004141"/>
    </source>
</evidence>
<dbReference type="STRING" id="88036.D8SSQ2"/>
<dbReference type="GO" id="GO:0016020">
    <property type="term" value="C:membrane"/>
    <property type="evidence" value="ECO:0007669"/>
    <property type="project" value="UniProtKB-SubCell"/>
</dbReference>
<dbReference type="EMBL" id="GL377638">
    <property type="protein sequence ID" value="EFJ12617.1"/>
    <property type="molecule type" value="Genomic_DNA"/>
</dbReference>
<sequence length="761" mass="87530">MLPPGDFALKDTSPVLGHVGEKHISHDLVEKMQYLYVRVVKARDLVAKDLGGSSDPYVKVKVGEGYPAKTEIRKRSVNPVWNQVFAFGKDKIQGPTVEITVWDADKVSKDDFLGFVQFDLTEISKRVPPESPLAPQWYKLEPGRKGDVHVRGEIMLAVWWGTQADEAFSEAWQSDSGGHYHNKAKVYMSPKLWYLRVNVIEAQDLIPSEKNRLPEVSVRVQLGGTQVYKTKVSANRTNSPFWNQDMVFVAAEPFEEHLVLTVEDRVGGNKEEVLGVVKIPLKEVDRRIDHRLVNTRWFNLEKNGEKPFRGRLHLRVCFDGGYHVMDESTHHISDTRPTAKQLWKASMGVLEIGILSAKNLVPMKSRDGRSTTDAYCVAKYGQKWVRTRTCMDSFSPRWHEQYTWEVHDPCTVLTIGVFDNCHTKDEPGEKVSSGRDNPIGKVRIRVSTLESDRVYTNSYPLLVLQRSGVKKTGELELAVRFSCTSVLNMMHIYFTPPLPKMHYLHPLGVIELEQLRNIAIRIVSLRLARSEPPLRQEVVHYMLDTDSNMWSMRRSKVNYYRMLGVLSGAIAVTKWFSDICQWKNPLTTVLVHILFLILVWYPELILPTLFLYMFLIGAWHYRFRPRAPPYMDARLSQAEHVEHDELDEEFDTFPTSKSPDIVKHRYERLRMVASRIQSVLGDLASQGERLNALLSWRDPRATAIFITFCLVAAILLYVIPLRVVAVLLGIYALRHPRFRNRVPPVPMNFFRRLPSYADRIL</sequence>